<dbReference type="EMBL" id="KQ414648">
    <property type="protein sequence ID" value="KOC66157.1"/>
    <property type="molecule type" value="Genomic_DNA"/>
</dbReference>
<organism evidence="1 2">
    <name type="scientific">Habropoda laboriosa</name>
    <dbReference type="NCBI Taxonomy" id="597456"/>
    <lineage>
        <taxon>Eukaryota</taxon>
        <taxon>Metazoa</taxon>
        <taxon>Ecdysozoa</taxon>
        <taxon>Arthropoda</taxon>
        <taxon>Hexapoda</taxon>
        <taxon>Insecta</taxon>
        <taxon>Pterygota</taxon>
        <taxon>Neoptera</taxon>
        <taxon>Endopterygota</taxon>
        <taxon>Hymenoptera</taxon>
        <taxon>Apocrita</taxon>
        <taxon>Aculeata</taxon>
        <taxon>Apoidea</taxon>
        <taxon>Anthophila</taxon>
        <taxon>Apidae</taxon>
        <taxon>Habropoda</taxon>
    </lineage>
</organism>
<evidence type="ECO:0000313" key="2">
    <source>
        <dbReference type="Proteomes" id="UP000053825"/>
    </source>
</evidence>
<reference evidence="1 2" key="1">
    <citation type="submission" date="2015-07" db="EMBL/GenBank/DDBJ databases">
        <title>The genome of Habropoda laboriosa.</title>
        <authorList>
            <person name="Pan H."/>
            <person name="Kapheim K."/>
        </authorList>
    </citation>
    <scope>NUCLEOTIDE SEQUENCE [LARGE SCALE GENOMIC DNA]</scope>
    <source>
        <strain evidence="1">0110345459</strain>
    </source>
</reference>
<name>A0A0L7R5J6_9HYME</name>
<keyword evidence="2" id="KW-1185">Reference proteome</keyword>
<dbReference type="Proteomes" id="UP000053825">
    <property type="component" value="Unassembled WGS sequence"/>
</dbReference>
<protein>
    <submittedName>
        <fullName evidence="1">Uncharacterized protein</fullName>
    </submittedName>
</protein>
<accession>A0A0L7R5J6</accession>
<proteinExistence type="predicted"/>
<dbReference type="AlphaFoldDB" id="A0A0L7R5J6"/>
<evidence type="ECO:0000313" key="1">
    <source>
        <dbReference type="EMBL" id="KOC66157.1"/>
    </source>
</evidence>
<sequence>MTGWKKKLEETRTCNVFLNIQNGENLAGRSCSRRRTRETHIVPLNSTEESRDARKWRLNIDVRTGGG</sequence>
<gene>
    <name evidence="1" type="ORF">WH47_07226</name>
</gene>